<dbReference type="Gene3D" id="2.30.30.110">
    <property type="match status" value="1"/>
</dbReference>
<protein>
    <submittedName>
        <fullName evidence="1">PemK family protein</fullName>
    </submittedName>
</protein>
<dbReference type="InterPro" id="IPR011067">
    <property type="entry name" value="Plasmid_toxin/cell-grow_inhib"/>
</dbReference>
<dbReference type="GO" id="GO:0003677">
    <property type="term" value="F:DNA binding"/>
    <property type="evidence" value="ECO:0007669"/>
    <property type="project" value="InterPro"/>
</dbReference>
<gene>
    <name evidence="1" type="ORF">COW91_00900</name>
</gene>
<sequence>MHKLGDIILTPFPFTDLSGNKVRPALVLGVQNKGDDITVCFISSIYQNKIYKFDIFIDQKNKDFKNTGLKLNSIIKTIKIATLDKAVVLGKIGELDTKNIQKVKKVLKTYFGLT</sequence>
<dbReference type="Pfam" id="PF02452">
    <property type="entry name" value="PemK_toxin"/>
    <property type="match status" value="1"/>
</dbReference>
<dbReference type="AlphaFoldDB" id="A0A2H0CGS4"/>
<evidence type="ECO:0000313" key="2">
    <source>
        <dbReference type="Proteomes" id="UP000229176"/>
    </source>
</evidence>
<name>A0A2H0CGS4_9BACT</name>
<accession>A0A2H0CGS4</accession>
<dbReference type="EMBL" id="PCTI01000011">
    <property type="protein sequence ID" value="PIP69117.1"/>
    <property type="molecule type" value="Genomic_DNA"/>
</dbReference>
<comment type="caution">
    <text evidence="1">The sequence shown here is derived from an EMBL/GenBank/DDBJ whole genome shotgun (WGS) entry which is preliminary data.</text>
</comment>
<dbReference type="SUPFAM" id="SSF50118">
    <property type="entry name" value="Cell growth inhibitor/plasmid maintenance toxic component"/>
    <property type="match status" value="1"/>
</dbReference>
<evidence type="ECO:0000313" key="1">
    <source>
        <dbReference type="EMBL" id="PIP69117.1"/>
    </source>
</evidence>
<proteinExistence type="predicted"/>
<reference evidence="1 2" key="1">
    <citation type="submission" date="2017-09" db="EMBL/GenBank/DDBJ databases">
        <title>Depth-based differentiation of microbial function through sediment-hosted aquifers and enrichment of novel symbionts in the deep terrestrial subsurface.</title>
        <authorList>
            <person name="Probst A.J."/>
            <person name="Ladd B."/>
            <person name="Jarett J.K."/>
            <person name="Geller-Mcgrath D.E."/>
            <person name="Sieber C.M."/>
            <person name="Emerson J.B."/>
            <person name="Anantharaman K."/>
            <person name="Thomas B.C."/>
            <person name="Malmstrom R."/>
            <person name="Stieglmeier M."/>
            <person name="Klingl A."/>
            <person name="Woyke T."/>
            <person name="Ryan C.M."/>
            <person name="Banfield J.F."/>
        </authorList>
    </citation>
    <scope>NUCLEOTIDE SEQUENCE [LARGE SCALE GENOMIC DNA]</scope>
    <source>
        <strain evidence="1">CG22_combo_CG10-13_8_21_14_all_32_8</strain>
    </source>
</reference>
<dbReference type="Proteomes" id="UP000229176">
    <property type="component" value="Unassembled WGS sequence"/>
</dbReference>
<dbReference type="InterPro" id="IPR003477">
    <property type="entry name" value="PemK-like"/>
</dbReference>
<organism evidence="1 2">
    <name type="scientific">Candidatus Nomurabacteria bacterium CG22_combo_CG10-13_8_21_14_all_32_8</name>
    <dbReference type="NCBI Taxonomy" id="1974732"/>
    <lineage>
        <taxon>Bacteria</taxon>
        <taxon>Candidatus Nomuraibacteriota</taxon>
    </lineage>
</organism>